<evidence type="ECO:0000256" key="1">
    <source>
        <dbReference type="ARBA" id="ARBA00004123"/>
    </source>
</evidence>
<feature type="compositionally biased region" description="Low complexity" evidence="5">
    <location>
        <begin position="211"/>
        <end position="222"/>
    </location>
</feature>
<keyword evidence="4" id="KW-0539">Nucleus</keyword>
<keyword evidence="7" id="KW-1185">Reference proteome</keyword>
<dbReference type="InterPro" id="IPR010736">
    <property type="entry name" value="SHIPPO-rpt"/>
</dbReference>
<feature type="region of interest" description="Disordered" evidence="5">
    <location>
        <begin position="1"/>
        <end position="36"/>
    </location>
</feature>
<sequence length="269" mass="30942">MATPKATTLTPVKEGVRSKHKQMRQILKGSQTPEATHLRHPWKNRKALSEDYDQPVTEREGWWRTYIRETPLPGAYEYDTFLVDLNKRPHTYRFKSDGRKIDPHPHGKGAMLLPGNYNFHHFLERLEKEPATYSFKGESRDKRDFLNFGKKDRDINVSPDAYATEKYLTLTTERQPSKHSMFKSQSERFPTKPFKPKEGPAPGNYENLPPSSSVKISSSFKSKTPRFSTSHTKVPGPGTYERTFQHPIPATVSNMGRQHGLFFSSAFQA</sequence>
<evidence type="ECO:0000313" key="6">
    <source>
        <dbReference type="EMBL" id="KAJ8309191.1"/>
    </source>
</evidence>
<evidence type="ECO:0000256" key="2">
    <source>
        <dbReference type="ARBA" id="ARBA00004496"/>
    </source>
</evidence>
<feature type="compositionally biased region" description="Polar residues" evidence="5">
    <location>
        <begin position="1"/>
        <end position="10"/>
    </location>
</feature>
<proteinExistence type="predicted"/>
<dbReference type="PANTHER" id="PTHR35678">
    <property type="entry name" value="PROTEIN STPG4"/>
    <property type="match status" value="1"/>
</dbReference>
<name>A0ABQ9EZ43_TEGGR</name>
<feature type="compositionally biased region" description="Basic and acidic residues" evidence="5">
    <location>
        <begin position="185"/>
        <end position="198"/>
    </location>
</feature>
<accession>A0ABQ9EZ43</accession>
<evidence type="ECO:0000256" key="4">
    <source>
        <dbReference type="ARBA" id="ARBA00023242"/>
    </source>
</evidence>
<dbReference type="Pfam" id="PF07004">
    <property type="entry name" value="SHIPPO-rpt"/>
    <property type="match status" value="1"/>
</dbReference>
<protein>
    <submittedName>
        <fullName evidence="6">Uncharacterized protein</fullName>
    </submittedName>
</protein>
<reference evidence="6 7" key="1">
    <citation type="submission" date="2022-12" db="EMBL/GenBank/DDBJ databases">
        <title>Chromosome-level genome of Tegillarca granosa.</title>
        <authorList>
            <person name="Kim J."/>
        </authorList>
    </citation>
    <scope>NUCLEOTIDE SEQUENCE [LARGE SCALE GENOMIC DNA]</scope>
    <source>
        <strain evidence="6">Teg-2019</strain>
        <tissue evidence="6">Adductor muscle</tissue>
    </source>
</reference>
<evidence type="ECO:0000256" key="3">
    <source>
        <dbReference type="ARBA" id="ARBA00022490"/>
    </source>
</evidence>
<dbReference type="EMBL" id="JARBDR010000657">
    <property type="protein sequence ID" value="KAJ8309191.1"/>
    <property type="molecule type" value="Genomic_DNA"/>
</dbReference>
<gene>
    <name evidence="6" type="ORF">KUTeg_014065</name>
</gene>
<dbReference type="Proteomes" id="UP001217089">
    <property type="component" value="Unassembled WGS sequence"/>
</dbReference>
<comment type="subcellular location">
    <subcellularLocation>
        <location evidence="2">Cytoplasm</location>
    </subcellularLocation>
    <subcellularLocation>
        <location evidence="1">Nucleus</location>
    </subcellularLocation>
</comment>
<evidence type="ECO:0000313" key="7">
    <source>
        <dbReference type="Proteomes" id="UP001217089"/>
    </source>
</evidence>
<comment type="caution">
    <text evidence="6">The sequence shown here is derived from an EMBL/GenBank/DDBJ whole genome shotgun (WGS) entry which is preliminary data.</text>
</comment>
<feature type="region of interest" description="Disordered" evidence="5">
    <location>
        <begin position="173"/>
        <end position="240"/>
    </location>
</feature>
<organism evidence="6 7">
    <name type="scientific">Tegillarca granosa</name>
    <name type="common">Malaysian cockle</name>
    <name type="synonym">Anadara granosa</name>
    <dbReference type="NCBI Taxonomy" id="220873"/>
    <lineage>
        <taxon>Eukaryota</taxon>
        <taxon>Metazoa</taxon>
        <taxon>Spiralia</taxon>
        <taxon>Lophotrochozoa</taxon>
        <taxon>Mollusca</taxon>
        <taxon>Bivalvia</taxon>
        <taxon>Autobranchia</taxon>
        <taxon>Pteriomorphia</taxon>
        <taxon>Arcoida</taxon>
        <taxon>Arcoidea</taxon>
        <taxon>Arcidae</taxon>
        <taxon>Tegillarca</taxon>
    </lineage>
</organism>
<keyword evidence="3" id="KW-0963">Cytoplasm</keyword>
<dbReference type="PANTHER" id="PTHR35678:SF1">
    <property type="entry name" value="PROTEIN STPG4"/>
    <property type="match status" value="1"/>
</dbReference>
<evidence type="ECO:0000256" key="5">
    <source>
        <dbReference type="SAM" id="MobiDB-lite"/>
    </source>
</evidence>